<name>A0AA38H9P3_9TREE</name>
<keyword evidence="2" id="KW-0813">Transport</keyword>
<accession>A0AA38H9P3</accession>
<dbReference type="PANTHER" id="PTHR43791:SF63">
    <property type="entry name" value="HIGH AFFINITY CYSTEINE TRANSPORTER"/>
    <property type="match status" value="1"/>
</dbReference>
<comment type="similarity">
    <text evidence="6">Belongs to the major facilitator superfamily. Allantoate permease family.</text>
</comment>
<reference evidence="10" key="1">
    <citation type="journal article" date="2022" name="G3 (Bethesda)">
        <title>High quality genome of the basidiomycete yeast Dioszegia hungarica PDD-24b-2 isolated from cloud water.</title>
        <authorList>
            <person name="Jarrige D."/>
            <person name="Haridas S."/>
            <person name="Bleykasten-Grosshans C."/>
            <person name="Joly M."/>
            <person name="Nadalig T."/>
            <person name="Sancelme M."/>
            <person name="Vuilleumier S."/>
            <person name="Grigoriev I.V."/>
            <person name="Amato P."/>
            <person name="Bringel F."/>
        </authorList>
    </citation>
    <scope>NUCLEOTIDE SEQUENCE</scope>
    <source>
        <strain evidence="10">PDD-24b-2</strain>
    </source>
</reference>
<feature type="transmembrane region" description="Helical" evidence="8">
    <location>
        <begin position="229"/>
        <end position="253"/>
    </location>
</feature>
<evidence type="ECO:0000256" key="1">
    <source>
        <dbReference type="ARBA" id="ARBA00004141"/>
    </source>
</evidence>
<dbReference type="InterPro" id="IPR036259">
    <property type="entry name" value="MFS_trans_sf"/>
</dbReference>
<feature type="domain" description="Major facilitator superfamily (MFS) profile" evidence="9">
    <location>
        <begin position="73"/>
        <end position="494"/>
    </location>
</feature>
<feature type="transmembrane region" description="Helical" evidence="8">
    <location>
        <begin position="301"/>
        <end position="326"/>
    </location>
</feature>
<evidence type="ECO:0000256" key="6">
    <source>
        <dbReference type="ARBA" id="ARBA00037968"/>
    </source>
</evidence>
<feature type="transmembrane region" description="Helical" evidence="8">
    <location>
        <begin position="109"/>
        <end position="128"/>
    </location>
</feature>
<feature type="transmembrane region" description="Helical" evidence="8">
    <location>
        <begin position="202"/>
        <end position="223"/>
    </location>
</feature>
<evidence type="ECO:0000256" key="2">
    <source>
        <dbReference type="ARBA" id="ARBA00022448"/>
    </source>
</evidence>
<feature type="transmembrane region" description="Helical" evidence="8">
    <location>
        <begin position="73"/>
        <end position="97"/>
    </location>
</feature>
<evidence type="ECO:0000313" key="11">
    <source>
        <dbReference type="Proteomes" id="UP001164286"/>
    </source>
</evidence>
<dbReference type="RefSeq" id="XP_052945858.1">
    <property type="nucleotide sequence ID" value="XM_053086996.1"/>
</dbReference>
<feature type="transmembrane region" description="Helical" evidence="8">
    <location>
        <begin position="338"/>
        <end position="358"/>
    </location>
</feature>
<comment type="subcellular location">
    <subcellularLocation>
        <location evidence="1">Membrane</location>
        <topology evidence="1">Multi-pass membrane protein</topology>
    </subcellularLocation>
</comment>
<evidence type="ECO:0000259" key="9">
    <source>
        <dbReference type="PROSITE" id="PS50850"/>
    </source>
</evidence>
<gene>
    <name evidence="10" type="ORF">MKK02DRAFT_25161</name>
</gene>
<dbReference type="Pfam" id="PF07690">
    <property type="entry name" value="MFS_1"/>
    <property type="match status" value="1"/>
</dbReference>
<proteinExistence type="inferred from homology"/>
<comment type="caution">
    <text evidence="10">The sequence shown here is derived from an EMBL/GenBank/DDBJ whole genome shotgun (WGS) entry which is preliminary data.</text>
</comment>
<feature type="compositionally biased region" description="Basic and acidic residues" evidence="7">
    <location>
        <begin position="7"/>
        <end position="19"/>
    </location>
</feature>
<evidence type="ECO:0000313" key="10">
    <source>
        <dbReference type="EMBL" id="KAI9636081.1"/>
    </source>
</evidence>
<evidence type="ECO:0000256" key="7">
    <source>
        <dbReference type="SAM" id="MobiDB-lite"/>
    </source>
</evidence>
<dbReference type="SUPFAM" id="SSF103473">
    <property type="entry name" value="MFS general substrate transporter"/>
    <property type="match status" value="1"/>
</dbReference>
<feature type="region of interest" description="Disordered" evidence="7">
    <location>
        <begin position="1"/>
        <end position="28"/>
    </location>
</feature>
<dbReference type="AlphaFoldDB" id="A0AA38H9P3"/>
<keyword evidence="11" id="KW-1185">Reference proteome</keyword>
<keyword evidence="4 8" id="KW-1133">Transmembrane helix</keyword>
<protein>
    <submittedName>
        <fullName evidence="10">Allantoate permease</fullName>
    </submittedName>
</protein>
<dbReference type="Gene3D" id="1.20.1250.20">
    <property type="entry name" value="MFS general substrate transporter like domains"/>
    <property type="match status" value="2"/>
</dbReference>
<feature type="transmembrane region" description="Helical" evidence="8">
    <location>
        <begin position="365"/>
        <end position="386"/>
    </location>
</feature>
<feature type="transmembrane region" description="Helical" evidence="8">
    <location>
        <begin position="140"/>
        <end position="162"/>
    </location>
</feature>
<keyword evidence="5 8" id="KW-0472">Membrane</keyword>
<dbReference type="GeneID" id="77726197"/>
<dbReference type="GO" id="GO:0016020">
    <property type="term" value="C:membrane"/>
    <property type="evidence" value="ECO:0007669"/>
    <property type="project" value="UniProtKB-SubCell"/>
</dbReference>
<evidence type="ECO:0000256" key="5">
    <source>
        <dbReference type="ARBA" id="ARBA00023136"/>
    </source>
</evidence>
<dbReference type="Proteomes" id="UP001164286">
    <property type="component" value="Unassembled WGS sequence"/>
</dbReference>
<feature type="transmembrane region" description="Helical" evidence="8">
    <location>
        <begin position="427"/>
        <end position="444"/>
    </location>
</feature>
<organism evidence="10 11">
    <name type="scientific">Dioszegia hungarica</name>
    <dbReference type="NCBI Taxonomy" id="4972"/>
    <lineage>
        <taxon>Eukaryota</taxon>
        <taxon>Fungi</taxon>
        <taxon>Dikarya</taxon>
        <taxon>Basidiomycota</taxon>
        <taxon>Agaricomycotina</taxon>
        <taxon>Tremellomycetes</taxon>
        <taxon>Tremellales</taxon>
        <taxon>Bulleribasidiaceae</taxon>
        <taxon>Dioszegia</taxon>
    </lineage>
</organism>
<dbReference type="InterPro" id="IPR011701">
    <property type="entry name" value="MFS"/>
</dbReference>
<keyword evidence="3 8" id="KW-0812">Transmembrane</keyword>
<evidence type="ECO:0000256" key="3">
    <source>
        <dbReference type="ARBA" id="ARBA00022692"/>
    </source>
</evidence>
<sequence>MPSRATGTDKKAQVEHVDHPIPTASPNADVEGGKTLPAAFGAIDEETAKYLNPDIVIDEETNQRIKSMLNRRILPFLIITYFFQTFDKGTLAFSSIMGIQRDVGLVGQQYALLGTILYVGILVGEIPANRIIQLFPIAKFLGVLIILWGILVMCHAACKTWSGLMAVRFLLGLFESAVQPCLMTLTVMYYRREEHPTIISYWYCQQGVQLGVAGLLAYGLTYIENAAIYSWQALFLIVGGLTVIWGCLILVFLPDSPMRAKCFDEETKTLILERLRVNELGVQDKRFKWEQLREAFKDPVVWLYLLMQFTCFLIVGSLAVFSNIIVNGLGFSVRQTQLLNLAQGGWSVLIYISSAWLARWTKQTILVLICFMIVALVGTIVLNAVAVTPATAAGLLIAFYLANCCIVSGNLLWSLVTRNIAGQSKKVTTYTSMFIMFAAGNMVGPQIFQSFDGPRYHTAFSVHIALYGQSCAEGLALFIVTAILLRFVLMRRNSVRRKAQAEVEGNMTQLSARDPQTAEIVQHDAAFADLTDLANTRSFRYMY</sequence>
<dbReference type="GO" id="GO:0033229">
    <property type="term" value="F:cysteine transmembrane transporter activity"/>
    <property type="evidence" value="ECO:0007669"/>
    <property type="project" value="TreeGrafter"/>
</dbReference>
<dbReference type="PANTHER" id="PTHR43791">
    <property type="entry name" value="PERMEASE-RELATED"/>
    <property type="match status" value="1"/>
</dbReference>
<feature type="transmembrane region" description="Helical" evidence="8">
    <location>
        <begin position="464"/>
        <end position="489"/>
    </location>
</feature>
<evidence type="ECO:0000256" key="8">
    <source>
        <dbReference type="SAM" id="Phobius"/>
    </source>
</evidence>
<evidence type="ECO:0000256" key="4">
    <source>
        <dbReference type="ARBA" id="ARBA00022989"/>
    </source>
</evidence>
<dbReference type="EMBL" id="JAKWFO010000005">
    <property type="protein sequence ID" value="KAI9636081.1"/>
    <property type="molecule type" value="Genomic_DNA"/>
</dbReference>
<dbReference type="FunFam" id="1.20.1250.20:FF:000064">
    <property type="entry name" value="MFS allantoate transporter"/>
    <property type="match status" value="1"/>
</dbReference>
<feature type="transmembrane region" description="Helical" evidence="8">
    <location>
        <begin position="168"/>
        <end position="190"/>
    </location>
</feature>
<feature type="transmembrane region" description="Helical" evidence="8">
    <location>
        <begin position="392"/>
        <end position="415"/>
    </location>
</feature>
<dbReference type="PROSITE" id="PS50850">
    <property type="entry name" value="MFS"/>
    <property type="match status" value="1"/>
</dbReference>
<dbReference type="InterPro" id="IPR020846">
    <property type="entry name" value="MFS_dom"/>
</dbReference>